<comment type="caution">
    <text evidence="1">The sequence shown here is derived from an EMBL/GenBank/DDBJ whole genome shotgun (WGS) entry which is preliminary data.</text>
</comment>
<organism evidence="1 2">
    <name type="scientific">Candidatus Ozemobacter sibiricus</name>
    <dbReference type="NCBI Taxonomy" id="2268124"/>
    <lineage>
        <taxon>Bacteria</taxon>
        <taxon>Candidatus Ozemobacteria</taxon>
        <taxon>Candidatus Ozemobacterales</taxon>
        <taxon>Candidatus Ozemobacteraceae</taxon>
        <taxon>Candidatus Ozemobacter</taxon>
    </lineage>
</organism>
<dbReference type="Pfam" id="PF03415">
    <property type="entry name" value="Peptidase_C11"/>
    <property type="match status" value="1"/>
</dbReference>
<reference evidence="1 2" key="1">
    <citation type="submission" date="2018-05" db="EMBL/GenBank/DDBJ databases">
        <title>A metagenomic window into the 2 km-deep terrestrial subsurface aquifer revealed taxonomically and functionally diverse microbial community comprising novel uncultured bacterial lineages.</title>
        <authorList>
            <person name="Kadnikov V.V."/>
            <person name="Mardanov A.V."/>
            <person name="Beletsky A.V."/>
            <person name="Banks D."/>
            <person name="Pimenov N.V."/>
            <person name="Frank Y.A."/>
            <person name="Karnachuk O.V."/>
            <person name="Ravin N.V."/>
        </authorList>
    </citation>
    <scope>NUCLEOTIDE SEQUENCE [LARGE SCALE GENOMIC DNA]</scope>
    <source>
        <strain evidence="1">BY5</strain>
    </source>
</reference>
<dbReference type="Gene3D" id="3.40.50.11970">
    <property type="match status" value="1"/>
</dbReference>
<protein>
    <submittedName>
        <fullName evidence="1">Clostripain</fullName>
    </submittedName>
</protein>
<gene>
    <name evidence="1" type="ORF">OZSIB_2195</name>
</gene>
<accession>A0A367ZTF4</accession>
<sequence length="849" mass="92971">MVFMAADNNLEGGTEVDVNEMEAVGSTDDVAILVEADRIGKYSQHSEWQWEGTKRFYIQKDSNPKMVSSPVLQDVGEIDSASPEALLDFVRWCKQIAPAERYALILWNHGTGWKEISPDVYASMDEAPVLSPELTAAMHSISYNISYDNSSNTSMDIPSLQTTLAKVADILGQPIDLLGFDACLMQMLEVAYAAAPVARFQVGSTDLEPDRGWPYDTILRALAAQPTMDGRKLGELIVSSYKASYQSGSQGNVAVTLSLLDLSKVKEFTQTLGRLTAAMKSGIAEIDTFEQARDETLKYVYKDYLDLGHFLKLLSSRSNNPDVKKEAAATYEALVGSSGSPGLVAANAYTGVKYKEARGLSIFFPERSGFRAYKKRYAALSFARQGGWFDFLEEFETPSLPYLKIVEAMFVDANQDGRIAAGEEVKVKLKVKNFGKKAASAVSLTAQTSSSLLDRKSYAASPSGLPAPGKEAIIDAFSFTVDGNAPENSEVSLLFTLSGEGIPPSTFRSTFFIKTPFSTSGHVLLVLTDGFSPASPVLQAMFTEAKIKFDLWDRMLDGDLKPEVLKRYLDGWVFISSQDSSDQQQLTKSEIEALSGFLKLGGKVVLSGQDLAFSLRDNAFLRDFCRIAFVQDDINVHVLSGVGGFAKNATFQIFGGDGANNQKWPDEVDPVGGAKVLMKYNEGARDIANDKDMNGPDLKPGSLSRGIKSSGAAAVAVNDGYRLMFFAFGIEAINAASQRQSLLADIQTFMNPPVETQVRDLAATSHRRTTRAPRSSRERLEDIDLLSSLESRLTRTIKQRMETDPSFGRRILETIEGLPAASRGSIPQFEKTIRTLLEFQNQHGTVNSR</sequence>
<dbReference type="EMBL" id="QOQW01000002">
    <property type="protein sequence ID" value="RCK81326.1"/>
    <property type="molecule type" value="Genomic_DNA"/>
</dbReference>
<dbReference type="PANTHER" id="PTHR37835">
    <property type="entry name" value="ALPHA-CLOSTRIPAIN"/>
    <property type="match status" value="1"/>
</dbReference>
<dbReference type="InterPro" id="IPR005077">
    <property type="entry name" value="Peptidase_C11"/>
</dbReference>
<dbReference type="Proteomes" id="UP000252355">
    <property type="component" value="Unassembled WGS sequence"/>
</dbReference>
<name>A0A367ZTF4_9BACT</name>
<dbReference type="AlphaFoldDB" id="A0A367ZTF4"/>
<evidence type="ECO:0000313" key="1">
    <source>
        <dbReference type="EMBL" id="RCK81326.1"/>
    </source>
</evidence>
<dbReference type="PANTHER" id="PTHR37835:SF1">
    <property type="entry name" value="ALPHA-CLOSTRIPAIN"/>
    <property type="match status" value="1"/>
</dbReference>
<proteinExistence type="predicted"/>
<evidence type="ECO:0000313" key="2">
    <source>
        <dbReference type="Proteomes" id="UP000252355"/>
    </source>
</evidence>